<dbReference type="EMBL" id="JBHRUG010000019">
    <property type="protein sequence ID" value="MFC3284016.1"/>
    <property type="molecule type" value="Genomic_DNA"/>
</dbReference>
<name>A0ABV7LPD2_9GAMM</name>
<evidence type="ECO:0000313" key="1">
    <source>
        <dbReference type="EMBL" id="MFC3284016.1"/>
    </source>
</evidence>
<reference evidence="2" key="1">
    <citation type="journal article" date="2019" name="Int. J. Syst. Evol. Microbiol.">
        <title>The Global Catalogue of Microorganisms (GCM) 10K type strain sequencing project: providing services to taxonomists for standard genome sequencing and annotation.</title>
        <authorList>
            <consortium name="The Broad Institute Genomics Platform"/>
            <consortium name="The Broad Institute Genome Sequencing Center for Infectious Disease"/>
            <person name="Wu L."/>
            <person name="Ma J."/>
        </authorList>
    </citation>
    <scope>NUCLEOTIDE SEQUENCE [LARGE SCALE GENOMIC DNA]</scope>
    <source>
        <strain evidence="2">CECT 7698</strain>
    </source>
</reference>
<dbReference type="Proteomes" id="UP001595579">
    <property type="component" value="Unassembled WGS sequence"/>
</dbReference>
<comment type="caution">
    <text evidence="1">The sequence shown here is derived from an EMBL/GenBank/DDBJ whole genome shotgun (WGS) entry which is preliminary data.</text>
</comment>
<accession>A0ABV7LPD2</accession>
<proteinExistence type="predicted"/>
<organism evidence="1 2">
    <name type="scientific">Litchfieldella rifensis</name>
    <dbReference type="NCBI Taxonomy" id="762643"/>
    <lineage>
        <taxon>Bacteria</taxon>
        <taxon>Pseudomonadati</taxon>
        <taxon>Pseudomonadota</taxon>
        <taxon>Gammaproteobacteria</taxon>
        <taxon>Oceanospirillales</taxon>
        <taxon>Halomonadaceae</taxon>
        <taxon>Litchfieldella</taxon>
    </lineage>
</organism>
<keyword evidence="2" id="KW-1185">Reference proteome</keyword>
<gene>
    <name evidence="1" type="ORF">ACFOEV_10400</name>
</gene>
<dbReference type="RefSeq" id="WP_386773568.1">
    <property type="nucleotide sequence ID" value="NZ_JBHRUG010000019.1"/>
</dbReference>
<sequence length="168" mass="18787">MPIATFRGERTVAEIVDKLYVKLTPRQRETAEAAILKANPQLRDIRNLREGAILHVPDLPRLRAKARTARHLENPISQVTTRLADDLGGYSQHLAERVKADQQATKTQITLLKSAKFKAALANAPHLRELTTQATRALEGRSKVLKERQGALEASIKRALADLEEMKK</sequence>
<evidence type="ECO:0000313" key="2">
    <source>
        <dbReference type="Proteomes" id="UP001595579"/>
    </source>
</evidence>
<protein>
    <submittedName>
        <fullName evidence="1">Uncharacterized protein</fullName>
    </submittedName>
</protein>